<evidence type="ECO:0000313" key="3">
    <source>
        <dbReference type="Proteomes" id="UP000886689"/>
    </source>
</evidence>
<organism evidence="2 3">
    <name type="scientific">Candidatus Proximibacter danicus</name>
    <dbReference type="NCBI Taxonomy" id="2954365"/>
    <lineage>
        <taxon>Bacteria</taxon>
        <taxon>Pseudomonadati</taxon>
        <taxon>Pseudomonadota</taxon>
        <taxon>Betaproteobacteria</taxon>
        <taxon>Candidatus Proximibacter</taxon>
    </lineage>
</organism>
<reference evidence="2" key="1">
    <citation type="submission" date="2020-10" db="EMBL/GenBank/DDBJ databases">
        <title>Connecting structure to function with the recovery of over 1000 high-quality activated sludge metagenome-assembled genomes encoding full-length rRNA genes using long-read sequencing.</title>
        <authorList>
            <person name="Singleton C.M."/>
            <person name="Petriglieri F."/>
            <person name="Kristensen J.M."/>
            <person name="Kirkegaard R.H."/>
            <person name="Michaelsen T.Y."/>
            <person name="Andersen M.H."/>
            <person name="Karst S.M."/>
            <person name="Dueholm M.S."/>
            <person name="Nielsen P.H."/>
            <person name="Albertsen M."/>
        </authorList>
    </citation>
    <scope>NUCLEOTIDE SEQUENCE</scope>
    <source>
        <strain evidence="2">Hirt_18-Q3-R61-65_BATAC.395</strain>
    </source>
</reference>
<evidence type="ECO:0008006" key="4">
    <source>
        <dbReference type="Google" id="ProtNLM"/>
    </source>
</evidence>
<feature type="chain" id="PRO_5038701971" description="DUF4410 domain-containing protein" evidence="1">
    <location>
        <begin position="23"/>
        <end position="172"/>
    </location>
</feature>
<keyword evidence="1" id="KW-0732">Signal</keyword>
<comment type="caution">
    <text evidence="2">The sequence shown here is derived from an EMBL/GenBank/DDBJ whole genome shotgun (WGS) entry which is preliminary data.</text>
</comment>
<evidence type="ECO:0000256" key="1">
    <source>
        <dbReference type="SAM" id="SignalP"/>
    </source>
</evidence>
<evidence type="ECO:0000313" key="2">
    <source>
        <dbReference type="EMBL" id="MBK8524013.1"/>
    </source>
</evidence>
<name>A0A9D7K0I4_9PROT</name>
<dbReference type="Proteomes" id="UP000886689">
    <property type="component" value="Unassembled WGS sequence"/>
</dbReference>
<gene>
    <name evidence="2" type="ORF">IPL58_07730</name>
</gene>
<dbReference type="EMBL" id="JADJUC010000006">
    <property type="protein sequence ID" value="MBK8524013.1"/>
    <property type="molecule type" value="Genomic_DNA"/>
</dbReference>
<dbReference type="PROSITE" id="PS51257">
    <property type="entry name" value="PROKAR_LIPOPROTEIN"/>
    <property type="match status" value="1"/>
</dbReference>
<sequence length="172" mass="18418">MRRTTIICYAISAIVSIAGCSATPVSVEYPQLSTIKLRTPIDKKLSRIEPSLSAADVIDERAWAIALKTQAPAIFEAQVRQAMRDINAFSDAASGNAIIRIRITELSFPEESLSKSASTTVEYQIVDAETGTTIMETTIASTGIAPTSFSLSGALGGMRRLSWPFDLTSGSL</sequence>
<accession>A0A9D7K0I4</accession>
<feature type="signal peptide" evidence="1">
    <location>
        <begin position="1"/>
        <end position="22"/>
    </location>
</feature>
<protein>
    <recommendedName>
        <fullName evidence="4">DUF4410 domain-containing protein</fullName>
    </recommendedName>
</protein>
<proteinExistence type="predicted"/>
<dbReference type="AlphaFoldDB" id="A0A9D7K0I4"/>